<dbReference type="OrthoDB" id="1413770at2"/>
<sequence>MSFFKRLDAKRFRPTDLVSGAWNVREQHVAPALGLLAHAIELDHAVRRDSILTMARVSYDILGTLPIDEFEIDVSVIRPGRTIELVEARLSHAARAIVIARAWLLQTPDTSAISGTPVLAIPTPETLALWKPETLWRGGFVRSIEVRRSLLGVGRAVSWIRSEVPLVAGESVSPTARALGIIDIANGLAAREDVNEIAFPNIDLTVHFIRKLRGLWLGLDTTVSFGPSGIGLTHSIVHDQDGPIGVVSQSLTIRH</sequence>
<dbReference type="EMBL" id="QVRA01000019">
    <property type="protein sequence ID" value="RJG53075.1"/>
    <property type="molecule type" value="Genomic_DNA"/>
</dbReference>
<dbReference type="SUPFAM" id="SSF54637">
    <property type="entry name" value="Thioesterase/thiol ester dehydrase-isomerase"/>
    <property type="match status" value="1"/>
</dbReference>
<dbReference type="Proteomes" id="UP000283469">
    <property type="component" value="Unassembled WGS sequence"/>
</dbReference>
<reference evidence="3 4" key="1">
    <citation type="submission" date="2018-08" db="EMBL/GenBank/DDBJ databases">
        <title>Sphingobium sp. EO9.</title>
        <authorList>
            <person name="Park Y."/>
            <person name="Kim K.H."/>
            <person name="Jeon C.O."/>
        </authorList>
    </citation>
    <scope>NUCLEOTIDE SEQUENCE [LARGE SCALE GENOMIC DNA]</scope>
    <source>
        <strain evidence="3 4">EO9</strain>
    </source>
</reference>
<dbReference type="InterPro" id="IPR049450">
    <property type="entry name" value="ACOT8-like_C"/>
</dbReference>
<dbReference type="Pfam" id="PF20789">
    <property type="entry name" value="4HBT_3C"/>
    <property type="match status" value="1"/>
</dbReference>
<feature type="domain" description="Acyl-CoA thioesterase-like C-terminal" evidence="2">
    <location>
        <begin position="138"/>
        <end position="252"/>
    </location>
</feature>
<dbReference type="InterPro" id="IPR029069">
    <property type="entry name" value="HotDog_dom_sf"/>
</dbReference>
<keyword evidence="4" id="KW-1185">Reference proteome</keyword>
<comment type="caution">
    <text evidence="3">The sequence shown here is derived from an EMBL/GenBank/DDBJ whole genome shotgun (WGS) entry which is preliminary data.</text>
</comment>
<protein>
    <submittedName>
        <fullName evidence="3">Thioesterase family protein</fullName>
    </submittedName>
</protein>
<evidence type="ECO:0000259" key="2">
    <source>
        <dbReference type="Pfam" id="PF20789"/>
    </source>
</evidence>
<gene>
    <name evidence="3" type="ORF">D0Z70_17780</name>
</gene>
<evidence type="ECO:0000313" key="3">
    <source>
        <dbReference type="EMBL" id="RJG53075.1"/>
    </source>
</evidence>
<dbReference type="InterPro" id="IPR049449">
    <property type="entry name" value="TesB_ACOT8-like_N"/>
</dbReference>
<accession>A0A418YP80</accession>
<organism evidence="3 4">
    <name type="scientific">Sphingobium terrigena</name>
    <dbReference type="NCBI Taxonomy" id="2304063"/>
    <lineage>
        <taxon>Bacteria</taxon>
        <taxon>Pseudomonadati</taxon>
        <taxon>Pseudomonadota</taxon>
        <taxon>Alphaproteobacteria</taxon>
        <taxon>Sphingomonadales</taxon>
        <taxon>Sphingomonadaceae</taxon>
        <taxon>Sphingobium</taxon>
    </lineage>
</organism>
<dbReference type="Gene3D" id="2.40.160.210">
    <property type="entry name" value="Acyl-CoA thioesterase, double hotdog domain"/>
    <property type="match status" value="1"/>
</dbReference>
<evidence type="ECO:0000313" key="4">
    <source>
        <dbReference type="Proteomes" id="UP000283469"/>
    </source>
</evidence>
<proteinExistence type="predicted"/>
<dbReference type="Pfam" id="PF13622">
    <property type="entry name" value="4HBT_3"/>
    <property type="match status" value="1"/>
</dbReference>
<evidence type="ECO:0000259" key="1">
    <source>
        <dbReference type="Pfam" id="PF13622"/>
    </source>
</evidence>
<dbReference type="AlphaFoldDB" id="A0A418YP80"/>
<dbReference type="RefSeq" id="WP_088190079.1">
    <property type="nucleotide sequence ID" value="NZ_QVRA01000019.1"/>
</dbReference>
<name>A0A418YP80_9SPHN</name>
<dbReference type="InterPro" id="IPR042171">
    <property type="entry name" value="Acyl-CoA_hotdog"/>
</dbReference>
<feature type="domain" description="Acyl-CoA thioesterase-like N-terminal HotDog" evidence="1">
    <location>
        <begin position="20"/>
        <end position="104"/>
    </location>
</feature>